<reference evidence="1 2" key="1">
    <citation type="submission" date="2019-09" db="EMBL/GenBank/DDBJ databases">
        <title>The hologenome of the rock-dwelling lichen Lasallia pustulata.</title>
        <authorList>
            <person name="Greshake Tzovaras B."/>
            <person name="Segers F."/>
            <person name="Bicker A."/>
            <person name="Dal Grande F."/>
            <person name="Otte J."/>
            <person name="Hankeln T."/>
            <person name="Schmitt I."/>
            <person name="Ebersberger I."/>
        </authorList>
    </citation>
    <scope>NUCLEOTIDE SEQUENCE [LARGE SCALE GENOMIC DNA]</scope>
    <source>
        <strain evidence="1">A1-1</strain>
    </source>
</reference>
<proteinExistence type="predicted"/>
<dbReference type="AlphaFoldDB" id="A0A5M8PJK1"/>
<organism evidence="1 2">
    <name type="scientific">Lasallia pustulata</name>
    <dbReference type="NCBI Taxonomy" id="136370"/>
    <lineage>
        <taxon>Eukaryota</taxon>
        <taxon>Fungi</taxon>
        <taxon>Dikarya</taxon>
        <taxon>Ascomycota</taxon>
        <taxon>Pezizomycotina</taxon>
        <taxon>Lecanoromycetes</taxon>
        <taxon>OSLEUM clade</taxon>
        <taxon>Umbilicariomycetidae</taxon>
        <taxon>Umbilicariales</taxon>
        <taxon>Umbilicariaceae</taxon>
        <taxon>Lasallia</taxon>
    </lineage>
</organism>
<gene>
    <name evidence="1" type="ORF">FRX48_06718</name>
</gene>
<evidence type="ECO:0000313" key="1">
    <source>
        <dbReference type="EMBL" id="KAA6409165.1"/>
    </source>
</evidence>
<sequence length="300" mass="32703">MTPNEPHSEDLAQHPLHLLRLLFPPSPRRRLHPHLILPKPPLQPPPPFSSAPFPPAIFPSLLLLRRLHPRLLQIPQKLPPLPSPPPHLHPQPLLPPPLLLPHLRHQIPPLKPAQIPRIPQIIMIPTPLLPPDNPPVDRRRAHLRRAFRPELHPPVRERAFLVAARRHPPLVRRRRLRRQEDFADAPVPAEEVSDGLRAHEGRDAREVQHAGFAGGALGGGEVGGGEGFEGFGAGCCGGGGGEAAIEVGATRAAELVLSSWSTSETPSSAPSSSSSELGWSFRRFKACLLLPFASSAASES</sequence>
<protein>
    <submittedName>
        <fullName evidence="1">Uncharacterized protein</fullName>
    </submittedName>
</protein>
<accession>A0A5M8PJK1</accession>
<dbReference type="Proteomes" id="UP000324767">
    <property type="component" value="Unassembled WGS sequence"/>
</dbReference>
<evidence type="ECO:0000313" key="2">
    <source>
        <dbReference type="Proteomes" id="UP000324767"/>
    </source>
</evidence>
<dbReference type="EMBL" id="VXIT01000011">
    <property type="protein sequence ID" value="KAA6409165.1"/>
    <property type="molecule type" value="Genomic_DNA"/>
</dbReference>
<name>A0A5M8PJK1_9LECA</name>
<comment type="caution">
    <text evidence="1">The sequence shown here is derived from an EMBL/GenBank/DDBJ whole genome shotgun (WGS) entry which is preliminary data.</text>
</comment>